<name>L8E8Q8_HUMAN</name>
<accession>L8E8Q8</accession>
<dbReference type="AlphaFoldDB" id="L8E8Q8"/>
<dbReference type="ChiTaRS" id="DGCR8">
    <property type="organism name" value="human"/>
</dbReference>
<organism evidence="1">
    <name type="scientific">Homo sapiens</name>
    <name type="common">Human</name>
    <dbReference type="NCBI Taxonomy" id="9606"/>
    <lineage>
        <taxon>Eukaryota</taxon>
        <taxon>Metazoa</taxon>
        <taxon>Chordata</taxon>
        <taxon>Craniata</taxon>
        <taxon>Vertebrata</taxon>
        <taxon>Euteleostomi</taxon>
        <taxon>Mammalia</taxon>
        <taxon>Eutheria</taxon>
        <taxon>Euarchontoglires</taxon>
        <taxon>Primates</taxon>
        <taxon>Haplorrhini</taxon>
        <taxon>Catarrhini</taxon>
        <taxon>Hominidae</taxon>
        <taxon>Homo</taxon>
    </lineage>
</organism>
<dbReference type="EMBL" id="HF584193">
    <property type="protein sequence ID" value="CCQ43690.1"/>
    <property type="molecule type" value="Genomic_DNA"/>
</dbReference>
<gene>
    <name evidence="1" type="primary">DGCR8</name>
</gene>
<sequence>MGGCAMEMCSCRSLRHQGVLKGWPWWWTGTCAECRVLVVRHLKQESSVLPCLSPTMPPTGGTDGAFFFFSVRKTMLACGPPTTYPSLTTCVTKVGFC</sequence>
<evidence type="ECO:0000313" key="1">
    <source>
        <dbReference type="EMBL" id="CCQ43690.1"/>
    </source>
</evidence>
<reference evidence="1" key="1">
    <citation type="journal article" date="2013" name="PLoS ONE">
        <title>Direct detection of alternative open reading frames translation products in human significantly expands the proteome.</title>
        <authorList>
            <person name="Vanderperre B."/>
            <person name="Lucier J.-F."/>
            <person name="Motard J."/>
            <person name="Tremblay G."/>
            <person name="Vanderperre S."/>
            <person name="Wisztorski M."/>
            <person name="Salzet M."/>
            <person name="Boisvert F.-M."/>
            <person name="Roucou X."/>
        </authorList>
    </citation>
    <scope>NUCLEOTIDE SEQUENCE</scope>
</reference>
<proteinExistence type="predicted"/>
<protein>
    <submittedName>
        <fullName evidence="1">Alternative protein DGCR8</fullName>
    </submittedName>
</protein>
<dbReference type="OrthoDB" id="112668at2759"/>